<feature type="region of interest" description="Disordered" evidence="1">
    <location>
        <begin position="203"/>
        <end position="250"/>
    </location>
</feature>
<dbReference type="SMART" id="SM01349">
    <property type="entry name" value="TOG"/>
    <property type="match status" value="1"/>
</dbReference>
<dbReference type="InterPro" id="IPR016024">
    <property type="entry name" value="ARM-type_fold"/>
</dbReference>
<dbReference type="EMBL" id="LHPF02000004">
    <property type="protein sequence ID" value="PSC74563.1"/>
    <property type="molecule type" value="Genomic_DNA"/>
</dbReference>
<feature type="compositionally biased region" description="Low complexity" evidence="1">
    <location>
        <begin position="745"/>
        <end position="768"/>
    </location>
</feature>
<evidence type="ECO:0000256" key="1">
    <source>
        <dbReference type="SAM" id="MobiDB-lite"/>
    </source>
</evidence>
<dbReference type="InterPro" id="IPR011990">
    <property type="entry name" value="TPR-like_helical_dom_sf"/>
</dbReference>
<evidence type="ECO:0000259" key="2">
    <source>
        <dbReference type="SMART" id="SM01349"/>
    </source>
</evidence>
<evidence type="ECO:0000313" key="3">
    <source>
        <dbReference type="EMBL" id="PSC74563.1"/>
    </source>
</evidence>
<feature type="domain" description="TOG" evidence="2">
    <location>
        <begin position="477"/>
        <end position="727"/>
    </location>
</feature>
<comment type="caution">
    <text evidence="3">The sequence shown here is derived from an EMBL/GenBank/DDBJ whole genome shotgun (WGS) entry which is preliminary data.</text>
</comment>
<dbReference type="Gene3D" id="1.25.40.10">
    <property type="entry name" value="Tetratricopeptide repeat domain"/>
    <property type="match status" value="1"/>
</dbReference>
<reference evidence="3 4" key="1">
    <citation type="journal article" date="2018" name="Plant J.">
        <title>Genome sequences of Chlorella sorokiniana UTEX 1602 and Micractinium conductrix SAG 241.80: implications to maltose excretion by a green alga.</title>
        <authorList>
            <person name="Arriola M.B."/>
            <person name="Velmurugan N."/>
            <person name="Zhang Y."/>
            <person name="Plunkett M.H."/>
            <person name="Hondzo H."/>
            <person name="Barney B.M."/>
        </authorList>
    </citation>
    <scope>NUCLEOTIDE SEQUENCE [LARGE SCALE GENOMIC DNA]</scope>
    <source>
        <strain evidence="3 4">SAG 241.80</strain>
    </source>
</reference>
<dbReference type="InterPro" id="IPR011989">
    <property type="entry name" value="ARM-like"/>
</dbReference>
<feature type="compositionally biased region" description="Low complexity" evidence="1">
    <location>
        <begin position="205"/>
        <end position="227"/>
    </location>
</feature>
<dbReference type="Pfam" id="PF21038">
    <property type="entry name" value="CEP104_N"/>
    <property type="match status" value="1"/>
</dbReference>
<dbReference type="SUPFAM" id="SSF48371">
    <property type="entry name" value="ARM repeat"/>
    <property type="match status" value="1"/>
</dbReference>
<proteinExistence type="predicted"/>
<dbReference type="PANTHER" id="PTHR13371">
    <property type="entry name" value="GLYCINE-, GLUTAMATE-, THIENYLCYCLOHEXYLPIPERIDINE-BINDING PROTEIN"/>
    <property type="match status" value="1"/>
</dbReference>
<dbReference type="InterPro" id="IPR048739">
    <property type="entry name" value="CEP104_N"/>
</dbReference>
<dbReference type="AlphaFoldDB" id="A0A2P6VKE2"/>
<feature type="region of interest" description="Disordered" evidence="1">
    <location>
        <begin position="745"/>
        <end position="779"/>
    </location>
</feature>
<evidence type="ECO:0000313" key="4">
    <source>
        <dbReference type="Proteomes" id="UP000239649"/>
    </source>
</evidence>
<gene>
    <name evidence="3" type="ORF">C2E20_2255</name>
</gene>
<dbReference type="SMART" id="SM00028">
    <property type="entry name" value="TPR"/>
    <property type="match status" value="2"/>
</dbReference>
<keyword evidence="4" id="KW-1185">Reference proteome</keyword>
<dbReference type="InterPro" id="IPR034085">
    <property type="entry name" value="TOG"/>
</dbReference>
<dbReference type="PANTHER" id="PTHR13371:SF0">
    <property type="entry name" value="CENTROSOMAL PROTEIN OF 104 KDA"/>
    <property type="match status" value="1"/>
</dbReference>
<dbReference type="InterPro" id="IPR052607">
    <property type="entry name" value="CEP104-like"/>
</dbReference>
<feature type="region of interest" description="Disordered" evidence="1">
    <location>
        <begin position="348"/>
        <end position="483"/>
    </location>
</feature>
<dbReference type="Pfam" id="PF21040">
    <property type="entry name" value="CEP104-like_TOG"/>
    <property type="match status" value="1"/>
</dbReference>
<dbReference type="Pfam" id="PF13424">
    <property type="entry name" value="TPR_12"/>
    <property type="match status" value="1"/>
</dbReference>
<accession>A0A2P6VKE2</accession>
<dbReference type="GO" id="GO:0005929">
    <property type="term" value="C:cilium"/>
    <property type="evidence" value="ECO:0007669"/>
    <property type="project" value="TreeGrafter"/>
</dbReference>
<dbReference type="Gene3D" id="1.25.10.10">
    <property type="entry name" value="Leucine-rich Repeat Variant"/>
    <property type="match status" value="1"/>
</dbReference>
<dbReference type="Proteomes" id="UP000239649">
    <property type="component" value="Unassembled WGS sequence"/>
</dbReference>
<dbReference type="InterPro" id="IPR019734">
    <property type="entry name" value="TPR_rpt"/>
</dbReference>
<feature type="compositionally biased region" description="Pro residues" evidence="1">
    <location>
        <begin position="460"/>
        <end position="474"/>
    </location>
</feature>
<dbReference type="OrthoDB" id="66599at2759"/>
<protein>
    <submittedName>
        <fullName evidence="3">Centrosomal of 104 kDa</fullName>
    </submittedName>
</protein>
<feature type="compositionally biased region" description="Low complexity" evidence="1">
    <location>
        <begin position="348"/>
        <end position="367"/>
    </location>
</feature>
<name>A0A2P6VKE2_9CHLO</name>
<sequence length="909" mass="93077">MPVKLGFSVAGCSGEDADFPASELLLHSPDSKGWCTPRFSQYPQELTLALDAPARLAQIQLLSHEFKIAGKVELLVAGPDSAAAGAAIGGGGDAAKGPAWRRLGFLSFDSNERSSFTARELKSVALNGTPAALLRLVFHRCHANAANIYGQVSLVAISLLGDPLAPAPLASITNTAPGLYGGAAAPYGGMQSPTLGMAGLPPGMPHQFMQPAAAAQQQQQQQQQQFLQPPPLGAQSSAGALPLGAPPSREESVAAVAAEMGVDPVTAARIYDLQEQKQQAVDREDYDEAKRLKAAVERLRAAGGAIAALEARKRAAVEEEDYDLAKQLKGEVDHMRAAAYAGTGVAPASAAFSPPGSRRGSVPGSVGAAATRLSGDGVADGQDGFASPGSFASQPVAGASPPGARRDAAPAVPTSYDERPAKAKGAYNFHDATEESLPTAPRNAAMRGSQGRGDSGATVGPPPPGFPTDLPAPEPLSAADGKDAGPLSELLGEYLTCCAFSKAWQLREAALARVAADMESGSLLEKSSDALKPLARSLLARTLRDKVPAVVGSALRVLRALVTAAAGSASQRDMQSAVSDLLPVLVEKASDLNQRTREQATEALVALAGEPAAGLAAATAPFLRAPKAGAAWKVVLGRLQLVSALLPVVGMAGRAGEGFQLEAVMDFVGPALSNSSAEVRGAAVALTLQVAQLAGPSVQRLLPAGLNAKVKEQIEAGLLNPTAALPAQPAKAPAAAKPAAAPAAAPTAAPAARKPAQQATPVAAAAVLPSPPPPHPAALEQQAALPAPGPDDDPSVFEADVRAREARLGPSHPDVAEAICNLAIVHNQRGNASAALPLYERALAIWEAASGPESPVVAHTLTDIAVIHLEMGRDDIGRPLLQRALRIQEAHLGPDHPDVMAIRDVLEEE</sequence>
<dbReference type="SUPFAM" id="SSF48452">
    <property type="entry name" value="TPR-like"/>
    <property type="match status" value="1"/>
</dbReference>
<organism evidence="3 4">
    <name type="scientific">Micractinium conductrix</name>
    <dbReference type="NCBI Taxonomy" id="554055"/>
    <lineage>
        <taxon>Eukaryota</taxon>
        <taxon>Viridiplantae</taxon>
        <taxon>Chlorophyta</taxon>
        <taxon>core chlorophytes</taxon>
        <taxon>Trebouxiophyceae</taxon>
        <taxon>Chlorellales</taxon>
        <taxon>Chlorellaceae</taxon>
        <taxon>Chlorella clade</taxon>
        <taxon>Micractinium</taxon>
    </lineage>
</organism>